<gene>
    <name evidence="2" type="ORF">LMG28140_06672</name>
</gene>
<comment type="caution">
    <text evidence="2">The sequence shown here is derived from an EMBL/GenBank/DDBJ whole genome shotgun (WGS) entry which is preliminary data.</text>
</comment>
<dbReference type="Gene3D" id="3.20.20.140">
    <property type="entry name" value="Metal-dependent hydrolases"/>
    <property type="match status" value="1"/>
</dbReference>
<evidence type="ECO:0000259" key="1">
    <source>
        <dbReference type="Pfam" id="PF04909"/>
    </source>
</evidence>
<dbReference type="InterPro" id="IPR032466">
    <property type="entry name" value="Metal_Hydrolase"/>
</dbReference>
<reference evidence="2 3" key="1">
    <citation type="submission" date="2020-10" db="EMBL/GenBank/DDBJ databases">
        <authorList>
            <person name="Peeters C."/>
        </authorList>
    </citation>
    <scope>NUCLEOTIDE SEQUENCE [LARGE SCALE GENOMIC DNA]</scope>
    <source>
        <strain evidence="2 3">LMG 28140</strain>
    </source>
</reference>
<dbReference type="RefSeq" id="WP_201646500.1">
    <property type="nucleotide sequence ID" value="NZ_CAJHCP010000026.1"/>
</dbReference>
<sequence>MATLYPGACDCHIHIYEDGYALSPNATFVPPPAPVSEYRRMQQALGLTRVVVVQPTGYGFDNSCTLAALKQFGATARGVAMLPPQQSDDEIARLHDAGMRGLRYMMLGGGLSAWSNLHDDAARIASLGWHINLQLDGRDLPLHESALRDLPCKLVIDHTGKFIEPVQPDSDAFRSLCRLLDRGQCWVKLSAPYETSRVGAPGYDDVALLARSLAARYPERCLWASNWPHPNAKPRPVDAQLLDWLIRCAGDESTVEKILVSNPEAVYGFPSLSGRG</sequence>
<organism evidence="2 3">
    <name type="scientific">Paraburkholderia metrosideri</name>
    <dbReference type="NCBI Taxonomy" id="580937"/>
    <lineage>
        <taxon>Bacteria</taxon>
        <taxon>Pseudomonadati</taxon>
        <taxon>Pseudomonadota</taxon>
        <taxon>Betaproteobacteria</taxon>
        <taxon>Burkholderiales</taxon>
        <taxon>Burkholderiaceae</taxon>
        <taxon>Paraburkholderia</taxon>
    </lineage>
</organism>
<dbReference type="EC" id="5.4.1.4" evidence="2"/>
<dbReference type="PANTHER" id="PTHR35563">
    <property type="entry name" value="BARREL METAL-DEPENDENT HYDROLASE, PUTATIVE (AFU_ORTHOLOGUE AFUA_1G16240)-RELATED"/>
    <property type="match status" value="1"/>
</dbReference>
<evidence type="ECO:0000313" key="2">
    <source>
        <dbReference type="EMBL" id="CAD6559655.1"/>
    </source>
</evidence>
<accession>A0ABM8P983</accession>
<dbReference type="PANTHER" id="PTHR35563:SF2">
    <property type="entry name" value="BARREL METAL-DEPENDENT HYDROLASE, PUTATIVE (AFU_ORTHOLOGUE AFUA_1G16240)-RELATED"/>
    <property type="match status" value="1"/>
</dbReference>
<evidence type="ECO:0000313" key="3">
    <source>
        <dbReference type="Proteomes" id="UP000598032"/>
    </source>
</evidence>
<dbReference type="InterPro" id="IPR006680">
    <property type="entry name" value="Amidohydro-rel"/>
</dbReference>
<dbReference type="SUPFAM" id="SSF51556">
    <property type="entry name" value="Metallo-dependent hydrolases"/>
    <property type="match status" value="1"/>
</dbReference>
<dbReference type="Pfam" id="PF04909">
    <property type="entry name" value="Amidohydro_2"/>
    <property type="match status" value="1"/>
</dbReference>
<feature type="domain" description="Amidohydrolase-related" evidence="1">
    <location>
        <begin position="9"/>
        <end position="269"/>
    </location>
</feature>
<name>A0ABM8P983_9BURK</name>
<protein>
    <submittedName>
        <fullName evidence="2">D-galactarolactone isomerase</fullName>
        <ecNumber evidence="2">5.4.1.4</ecNumber>
    </submittedName>
</protein>
<dbReference type="Proteomes" id="UP000598032">
    <property type="component" value="Unassembled WGS sequence"/>
</dbReference>
<dbReference type="InterPro" id="IPR052358">
    <property type="entry name" value="Aro_Compnd_Degr_Hydrolases"/>
</dbReference>
<proteinExistence type="predicted"/>
<keyword evidence="3" id="KW-1185">Reference proteome</keyword>
<keyword evidence="2" id="KW-0413">Isomerase</keyword>
<dbReference type="GO" id="GO:0016853">
    <property type="term" value="F:isomerase activity"/>
    <property type="evidence" value="ECO:0007669"/>
    <property type="project" value="UniProtKB-KW"/>
</dbReference>
<dbReference type="EMBL" id="CAJHCP010000026">
    <property type="protein sequence ID" value="CAD6559655.1"/>
    <property type="molecule type" value="Genomic_DNA"/>
</dbReference>